<sequence>MDSTESDDGNGRIARLVLAAGLGAAALWSLRKGKRLRGALAGLGAVALGYSATSDADSVTEPLAEEFEIDTAESDDAAADESESDHLRCAACGEPIVAGQIRSPNEDGETVHETCLEATA</sequence>
<dbReference type="OrthoDB" id="100832at2157"/>
<evidence type="ECO:0000313" key="3">
    <source>
        <dbReference type="EMBL" id="QPV61906.1"/>
    </source>
</evidence>
<keyword evidence="2" id="KW-1133">Transmembrane helix</keyword>
<keyword evidence="2" id="KW-0472">Membrane</keyword>
<keyword evidence="2" id="KW-0812">Transmembrane</keyword>
<proteinExistence type="predicted"/>
<accession>A0A7T3FW87</accession>
<evidence type="ECO:0000256" key="1">
    <source>
        <dbReference type="SAM" id="MobiDB-lite"/>
    </source>
</evidence>
<evidence type="ECO:0000256" key="2">
    <source>
        <dbReference type="SAM" id="Phobius"/>
    </source>
</evidence>
<dbReference type="RefSeq" id="WP_198060726.1">
    <property type="nucleotide sequence ID" value="NZ_CP065856.1"/>
</dbReference>
<dbReference type="AlphaFoldDB" id="A0A7T3FW87"/>
<keyword evidence="4" id="KW-1185">Reference proteome</keyword>
<feature type="region of interest" description="Disordered" evidence="1">
    <location>
        <begin position="100"/>
        <end position="120"/>
    </location>
</feature>
<dbReference type="GeneID" id="60589677"/>
<dbReference type="Proteomes" id="UP000595001">
    <property type="component" value="Chromosome"/>
</dbReference>
<gene>
    <name evidence="3" type="ORF">I7X12_14250</name>
</gene>
<dbReference type="EMBL" id="CP065856">
    <property type="protein sequence ID" value="QPV61906.1"/>
    <property type="molecule type" value="Genomic_DNA"/>
</dbReference>
<evidence type="ECO:0000313" key="4">
    <source>
        <dbReference type="Proteomes" id="UP000595001"/>
    </source>
</evidence>
<feature type="compositionally biased region" description="Basic and acidic residues" evidence="1">
    <location>
        <begin position="109"/>
        <end position="120"/>
    </location>
</feature>
<protein>
    <submittedName>
        <fullName evidence="3">DUF2892 domain-containing protein</fullName>
    </submittedName>
</protein>
<reference evidence="3 4" key="1">
    <citation type="submission" date="2020-12" db="EMBL/GenBank/DDBJ databases">
        <title>Halosimplex halophilum sp. nov. and Halosimplex salinum sp. nov., two new members of the genus Halosimplex.</title>
        <authorList>
            <person name="Cui H.L."/>
        </authorList>
    </citation>
    <scope>NUCLEOTIDE SEQUENCE [LARGE SCALE GENOMIC DNA]</scope>
    <source>
        <strain evidence="3 4">YGH94</strain>
    </source>
</reference>
<name>A0A7T3FW87_9EURY</name>
<dbReference type="KEGG" id="hlt:I7X12_14250"/>
<feature type="transmembrane region" description="Helical" evidence="2">
    <location>
        <begin position="12"/>
        <end position="30"/>
    </location>
</feature>
<organism evidence="3 4">
    <name type="scientific">Halosimplex litoreum</name>
    <dbReference type="NCBI Taxonomy" id="1198301"/>
    <lineage>
        <taxon>Archaea</taxon>
        <taxon>Methanobacteriati</taxon>
        <taxon>Methanobacteriota</taxon>
        <taxon>Stenosarchaea group</taxon>
        <taxon>Halobacteria</taxon>
        <taxon>Halobacteriales</taxon>
        <taxon>Haloarculaceae</taxon>
        <taxon>Halosimplex</taxon>
    </lineage>
</organism>